<dbReference type="Proteomes" id="UP000272942">
    <property type="component" value="Unassembled WGS sequence"/>
</dbReference>
<evidence type="ECO:0000313" key="4">
    <source>
        <dbReference type="EMBL" id="VDP78832.1"/>
    </source>
</evidence>
<dbReference type="Pfam" id="PF06110">
    <property type="entry name" value="TXD17-like_Trx"/>
    <property type="match status" value="1"/>
</dbReference>
<evidence type="ECO:0000313" key="6">
    <source>
        <dbReference type="WBParaSite" id="ECPE_0000662201-mRNA-1"/>
    </source>
</evidence>
<evidence type="ECO:0000256" key="2">
    <source>
        <dbReference type="ARBA" id="ARBA00016949"/>
    </source>
</evidence>
<accession>A0A183AI24</accession>
<dbReference type="Gene3D" id="3.40.30.10">
    <property type="entry name" value="Glutaredoxin"/>
    <property type="match status" value="1"/>
</dbReference>
<protein>
    <recommendedName>
        <fullName evidence="2">Thioredoxin domain-containing protein 17</fullName>
    </recommendedName>
</protein>
<dbReference type="WBParaSite" id="ECPE_0000662201-mRNA-1">
    <property type="protein sequence ID" value="ECPE_0000662201-mRNA-1"/>
    <property type="gene ID" value="ECPE_0000662201"/>
</dbReference>
<dbReference type="InterPro" id="IPR045108">
    <property type="entry name" value="TXNDC17-like"/>
</dbReference>
<comment type="similarity">
    <text evidence="1">Belongs to the thioredoxin family.</text>
</comment>
<dbReference type="PANTHER" id="PTHR12452:SF0">
    <property type="entry name" value="THIOREDOXIN DOMAIN-CONTAINING PROTEIN 17"/>
    <property type="match status" value="1"/>
</dbReference>
<dbReference type="OrthoDB" id="78947at2759"/>
<dbReference type="AlphaFoldDB" id="A0A183AI24"/>
<name>A0A183AI24_9TREM</name>
<gene>
    <name evidence="4" type="ORF">ECPE_LOCUS6609</name>
</gene>
<keyword evidence="5" id="KW-1185">Reference proteome</keyword>
<dbReference type="GO" id="GO:0047134">
    <property type="term" value="F:protein-disulfide reductase [NAD(P)H] activity"/>
    <property type="evidence" value="ECO:0007669"/>
    <property type="project" value="InterPro"/>
</dbReference>
<feature type="domain" description="Thioredoxin" evidence="3">
    <location>
        <begin position="11"/>
        <end position="130"/>
    </location>
</feature>
<evidence type="ECO:0000256" key="1">
    <source>
        <dbReference type="ARBA" id="ARBA00008987"/>
    </source>
</evidence>
<reference evidence="6" key="1">
    <citation type="submission" date="2016-06" db="UniProtKB">
        <authorList>
            <consortium name="WormBaseParasite"/>
        </authorList>
    </citation>
    <scope>IDENTIFICATION</scope>
</reference>
<dbReference type="GO" id="GO:0005829">
    <property type="term" value="C:cytosol"/>
    <property type="evidence" value="ECO:0007669"/>
    <property type="project" value="TreeGrafter"/>
</dbReference>
<proteinExistence type="inferred from homology"/>
<reference evidence="4 5" key="2">
    <citation type="submission" date="2018-11" db="EMBL/GenBank/DDBJ databases">
        <authorList>
            <consortium name="Pathogen Informatics"/>
        </authorList>
    </citation>
    <scope>NUCLEOTIDE SEQUENCE [LARGE SCALE GENOMIC DNA]</scope>
    <source>
        <strain evidence="4 5">Egypt</strain>
    </source>
</reference>
<evidence type="ECO:0000313" key="5">
    <source>
        <dbReference type="Proteomes" id="UP000272942"/>
    </source>
</evidence>
<evidence type="ECO:0000259" key="3">
    <source>
        <dbReference type="Pfam" id="PF06110"/>
    </source>
</evidence>
<dbReference type="SUPFAM" id="SSF52833">
    <property type="entry name" value="Thioredoxin-like"/>
    <property type="match status" value="1"/>
</dbReference>
<dbReference type="PANTHER" id="PTHR12452">
    <property type="entry name" value="42-9-9 PROTEIN-RELATED"/>
    <property type="match status" value="1"/>
</dbReference>
<dbReference type="InterPro" id="IPR036249">
    <property type="entry name" value="Thioredoxin-like_sf"/>
</dbReference>
<dbReference type="InterPro" id="IPR010357">
    <property type="entry name" value="TXNDC17_dom"/>
</dbReference>
<dbReference type="EMBL" id="UZAN01043627">
    <property type="protein sequence ID" value="VDP78832.1"/>
    <property type="molecule type" value="Genomic_DNA"/>
</dbReference>
<sequence length="133" mass="14871">MPAEQKFVETIEDLISTAKEALKKNHHAFVLFSGSTDLKTGDSWCANCQKAEPVLEECLKHSKDGDVFMMIEVGSESEWNSPENKFRTHPVFKLQSIPCVVSFKLTGDELSVVDRIEGTKCHDKAQLAKMLNA</sequence>
<organism evidence="6">
    <name type="scientific">Echinostoma caproni</name>
    <dbReference type="NCBI Taxonomy" id="27848"/>
    <lineage>
        <taxon>Eukaryota</taxon>
        <taxon>Metazoa</taxon>
        <taxon>Spiralia</taxon>
        <taxon>Lophotrochozoa</taxon>
        <taxon>Platyhelminthes</taxon>
        <taxon>Trematoda</taxon>
        <taxon>Digenea</taxon>
        <taxon>Plagiorchiida</taxon>
        <taxon>Echinostomata</taxon>
        <taxon>Echinostomatoidea</taxon>
        <taxon>Echinostomatidae</taxon>
        <taxon>Echinostoma</taxon>
    </lineage>
</organism>